<dbReference type="EMBL" id="MU001642">
    <property type="protein sequence ID" value="KAF2479103.1"/>
    <property type="molecule type" value="Genomic_DNA"/>
</dbReference>
<organism evidence="2 3">
    <name type="scientific">Neohortaea acidophila</name>
    <dbReference type="NCBI Taxonomy" id="245834"/>
    <lineage>
        <taxon>Eukaryota</taxon>
        <taxon>Fungi</taxon>
        <taxon>Dikarya</taxon>
        <taxon>Ascomycota</taxon>
        <taxon>Pezizomycotina</taxon>
        <taxon>Dothideomycetes</taxon>
        <taxon>Dothideomycetidae</taxon>
        <taxon>Mycosphaerellales</taxon>
        <taxon>Teratosphaeriaceae</taxon>
        <taxon>Neohortaea</taxon>
    </lineage>
</organism>
<keyword evidence="1" id="KW-1133">Transmembrane helix</keyword>
<gene>
    <name evidence="2" type="ORF">BDY17DRAFT_49423</name>
</gene>
<feature type="transmembrane region" description="Helical" evidence="1">
    <location>
        <begin position="77"/>
        <end position="99"/>
    </location>
</feature>
<dbReference type="Proteomes" id="UP000799767">
    <property type="component" value="Unassembled WGS sequence"/>
</dbReference>
<feature type="transmembrane region" description="Helical" evidence="1">
    <location>
        <begin position="21"/>
        <end position="45"/>
    </location>
</feature>
<sequence length="158" mass="17454">MGPTKGITAFKGQRLYPWTFWRAWVVLSGSFPLRSPGVLLLGWMFPHHADLGFCFCFHGQSCSASSHMRTTEVSYCVYLRSLVALIRILFLLFLPLLPVSVRAVELQVRFCCSCMHGRHVTSILALASAPPSFLQATPKRMNAQASSAFPSGCASLDI</sequence>
<dbReference type="RefSeq" id="XP_033585673.1">
    <property type="nucleotide sequence ID" value="XM_033738445.1"/>
</dbReference>
<protein>
    <submittedName>
        <fullName evidence="2">Uncharacterized protein</fullName>
    </submittedName>
</protein>
<keyword evidence="1" id="KW-0812">Transmembrane</keyword>
<reference evidence="2" key="1">
    <citation type="journal article" date="2020" name="Stud. Mycol.">
        <title>101 Dothideomycetes genomes: a test case for predicting lifestyles and emergence of pathogens.</title>
        <authorList>
            <person name="Haridas S."/>
            <person name="Albert R."/>
            <person name="Binder M."/>
            <person name="Bloem J."/>
            <person name="Labutti K."/>
            <person name="Salamov A."/>
            <person name="Andreopoulos B."/>
            <person name="Baker S."/>
            <person name="Barry K."/>
            <person name="Bills G."/>
            <person name="Bluhm B."/>
            <person name="Cannon C."/>
            <person name="Castanera R."/>
            <person name="Culley D."/>
            <person name="Daum C."/>
            <person name="Ezra D."/>
            <person name="Gonzalez J."/>
            <person name="Henrissat B."/>
            <person name="Kuo A."/>
            <person name="Liang C."/>
            <person name="Lipzen A."/>
            <person name="Lutzoni F."/>
            <person name="Magnuson J."/>
            <person name="Mondo S."/>
            <person name="Nolan M."/>
            <person name="Ohm R."/>
            <person name="Pangilinan J."/>
            <person name="Park H.-J."/>
            <person name="Ramirez L."/>
            <person name="Alfaro M."/>
            <person name="Sun H."/>
            <person name="Tritt A."/>
            <person name="Yoshinaga Y."/>
            <person name="Zwiers L.-H."/>
            <person name="Turgeon B."/>
            <person name="Goodwin S."/>
            <person name="Spatafora J."/>
            <person name="Crous P."/>
            <person name="Grigoriev I."/>
        </authorList>
    </citation>
    <scope>NUCLEOTIDE SEQUENCE</scope>
    <source>
        <strain evidence="2">CBS 113389</strain>
    </source>
</reference>
<accession>A0A6A6PHN3</accession>
<dbReference type="AlphaFoldDB" id="A0A6A6PHN3"/>
<dbReference type="GeneID" id="54479447"/>
<proteinExistence type="predicted"/>
<evidence type="ECO:0000313" key="3">
    <source>
        <dbReference type="Proteomes" id="UP000799767"/>
    </source>
</evidence>
<name>A0A6A6PHN3_9PEZI</name>
<keyword evidence="3" id="KW-1185">Reference proteome</keyword>
<evidence type="ECO:0000256" key="1">
    <source>
        <dbReference type="SAM" id="Phobius"/>
    </source>
</evidence>
<evidence type="ECO:0000313" key="2">
    <source>
        <dbReference type="EMBL" id="KAF2479103.1"/>
    </source>
</evidence>
<keyword evidence="1" id="KW-0472">Membrane</keyword>